<dbReference type="KEGG" id="tvl:FAZ95_38670"/>
<organism evidence="1 2">
    <name type="scientific">Trinickia violacea</name>
    <dbReference type="NCBI Taxonomy" id="2571746"/>
    <lineage>
        <taxon>Bacteria</taxon>
        <taxon>Pseudomonadati</taxon>
        <taxon>Pseudomonadota</taxon>
        <taxon>Betaproteobacteria</taxon>
        <taxon>Burkholderiales</taxon>
        <taxon>Burkholderiaceae</taxon>
        <taxon>Trinickia</taxon>
    </lineage>
</organism>
<gene>
    <name evidence="1" type="ORF">FAZ95_38670</name>
</gene>
<proteinExistence type="predicted"/>
<evidence type="ECO:0000313" key="2">
    <source>
        <dbReference type="Proteomes" id="UP000298656"/>
    </source>
</evidence>
<dbReference type="EMBL" id="CP040079">
    <property type="protein sequence ID" value="QCP55068.1"/>
    <property type="molecule type" value="Genomic_DNA"/>
</dbReference>
<accession>A0A4P8J039</accession>
<keyword evidence="2" id="KW-1185">Reference proteome</keyword>
<sequence>MSESYQVEIRPECLRAADEWERPRGSEIQEVVRRTGLPGRGVARVLGLSDNGGRQVRRWISEDAAIPYSAWAILCDLVGYERIWLNRSPGKTPFEPDDDAD</sequence>
<evidence type="ECO:0000313" key="1">
    <source>
        <dbReference type="EMBL" id="QCP55068.1"/>
    </source>
</evidence>
<dbReference type="Proteomes" id="UP000298656">
    <property type="component" value="Chromosome 3"/>
</dbReference>
<dbReference type="OrthoDB" id="9013626at2"/>
<dbReference type="RefSeq" id="WP_137337825.1">
    <property type="nucleotide sequence ID" value="NZ_CP040079.1"/>
</dbReference>
<name>A0A4P8J039_9BURK</name>
<reference evidence="1 2" key="1">
    <citation type="submission" date="2019-05" db="EMBL/GenBank/DDBJ databases">
        <title>Burkholderia sp. DHOD12, isolated from subtropical forest soil.</title>
        <authorList>
            <person name="Gao Z.-H."/>
            <person name="Qiu L.-H."/>
        </authorList>
    </citation>
    <scope>NUCLEOTIDE SEQUENCE [LARGE SCALE GENOMIC DNA]</scope>
    <source>
        <strain evidence="1 2">DHOD12</strain>
    </source>
</reference>
<dbReference type="AlphaFoldDB" id="A0A4P8J039"/>
<protein>
    <submittedName>
        <fullName evidence="1">XRE family transcriptional regulator</fullName>
    </submittedName>
</protein>